<dbReference type="Proteomes" id="UP001161247">
    <property type="component" value="Chromosome 6"/>
</dbReference>
<evidence type="ECO:0000256" key="6">
    <source>
        <dbReference type="PROSITE-ProRule" id="PRU01131"/>
    </source>
</evidence>
<feature type="region of interest" description="Disordered" evidence="7">
    <location>
        <begin position="76"/>
        <end position="96"/>
    </location>
</feature>
<dbReference type="PANTHER" id="PTHR33059">
    <property type="entry name" value="FCS-LIKE ZINC FINGER 5"/>
    <property type="match status" value="1"/>
</dbReference>
<keyword evidence="4" id="KW-0479">Metal-binding</keyword>
<organism evidence="9 10">
    <name type="scientific">Oldenlandia corymbosa var. corymbosa</name>
    <dbReference type="NCBI Taxonomy" id="529605"/>
    <lineage>
        <taxon>Eukaryota</taxon>
        <taxon>Viridiplantae</taxon>
        <taxon>Streptophyta</taxon>
        <taxon>Embryophyta</taxon>
        <taxon>Tracheophyta</taxon>
        <taxon>Spermatophyta</taxon>
        <taxon>Magnoliopsida</taxon>
        <taxon>eudicotyledons</taxon>
        <taxon>Gunneridae</taxon>
        <taxon>Pentapetalae</taxon>
        <taxon>asterids</taxon>
        <taxon>lamiids</taxon>
        <taxon>Gentianales</taxon>
        <taxon>Rubiaceae</taxon>
        <taxon>Rubioideae</taxon>
        <taxon>Spermacoceae</taxon>
        <taxon>Hedyotis-Oldenlandia complex</taxon>
        <taxon>Oldenlandia</taxon>
    </lineage>
</organism>
<dbReference type="AlphaFoldDB" id="A0AAV1DRJ7"/>
<evidence type="ECO:0000256" key="3">
    <source>
        <dbReference type="ARBA" id="ARBA00022490"/>
    </source>
</evidence>
<sequence length="206" mass="22700">MLGKRTRASQQMRRTTSMAGITTAAVDPSRNTIDVEELPPVDLVHQNPLTGNGIGGHHLLAVEGPSEPLVVGPNPNVPNNNNNNNTNNHPTDHHHHNQRLTAVLSPRYNYMMRDHHHYGGLGSGNFLRSCGLCNRRLAPGRDIFMYRGDTAFCSQECREQRMKQDERNEKHNTKMTAAKKYSDQLNTATPASTDSSGHGETVAAAS</sequence>
<feature type="compositionally biased region" description="Polar residues" evidence="7">
    <location>
        <begin position="183"/>
        <end position="198"/>
    </location>
</feature>
<dbReference type="EMBL" id="OX459123">
    <property type="protein sequence ID" value="CAI9109383.1"/>
    <property type="molecule type" value="Genomic_DNA"/>
</dbReference>
<dbReference type="PANTHER" id="PTHR33059:SF76">
    <property type="entry name" value="FCS-LIKE ZINC FINGER 7"/>
    <property type="match status" value="1"/>
</dbReference>
<comment type="similarity">
    <text evidence="2">Belongs to the FLZ family.</text>
</comment>
<evidence type="ECO:0000256" key="7">
    <source>
        <dbReference type="SAM" id="MobiDB-lite"/>
    </source>
</evidence>
<dbReference type="InterPro" id="IPR007650">
    <property type="entry name" value="Zf-FLZ_dom"/>
</dbReference>
<keyword evidence="5" id="KW-0862">Zinc</keyword>
<keyword evidence="5" id="KW-0863">Zinc-finger</keyword>
<evidence type="ECO:0000256" key="2">
    <source>
        <dbReference type="ARBA" id="ARBA00009374"/>
    </source>
</evidence>
<evidence type="ECO:0000256" key="5">
    <source>
        <dbReference type="ARBA" id="ARBA00022771"/>
    </source>
</evidence>
<evidence type="ECO:0000259" key="8">
    <source>
        <dbReference type="PROSITE" id="PS51795"/>
    </source>
</evidence>
<dbReference type="PROSITE" id="PS51795">
    <property type="entry name" value="ZF_FLZ"/>
    <property type="match status" value="1"/>
</dbReference>
<keyword evidence="3" id="KW-0963">Cytoplasm</keyword>
<name>A0AAV1DRJ7_OLDCO</name>
<evidence type="ECO:0000313" key="9">
    <source>
        <dbReference type="EMBL" id="CAI9109383.1"/>
    </source>
</evidence>
<keyword evidence="10" id="KW-1185">Reference proteome</keyword>
<feature type="domain" description="FLZ-type" evidence="8">
    <location>
        <begin position="125"/>
        <end position="169"/>
    </location>
</feature>
<protein>
    <submittedName>
        <fullName evidence="9">OLC1v1009196C1</fullName>
    </submittedName>
</protein>
<evidence type="ECO:0000256" key="4">
    <source>
        <dbReference type="ARBA" id="ARBA00022723"/>
    </source>
</evidence>
<feature type="compositionally biased region" description="Basic and acidic residues" evidence="7">
    <location>
        <begin position="161"/>
        <end position="172"/>
    </location>
</feature>
<dbReference type="GO" id="GO:0005737">
    <property type="term" value="C:cytoplasm"/>
    <property type="evidence" value="ECO:0007669"/>
    <property type="project" value="UniProtKB-SubCell"/>
</dbReference>
<feature type="zinc finger region" description="FLZ-type" evidence="6">
    <location>
        <begin position="125"/>
        <end position="169"/>
    </location>
</feature>
<feature type="region of interest" description="Disordered" evidence="7">
    <location>
        <begin position="161"/>
        <end position="206"/>
    </location>
</feature>
<comment type="subcellular location">
    <subcellularLocation>
        <location evidence="1">Cytoplasm</location>
    </subcellularLocation>
</comment>
<accession>A0AAV1DRJ7</accession>
<evidence type="ECO:0000313" key="10">
    <source>
        <dbReference type="Proteomes" id="UP001161247"/>
    </source>
</evidence>
<evidence type="ECO:0000256" key="1">
    <source>
        <dbReference type="ARBA" id="ARBA00004496"/>
    </source>
</evidence>
<feature type="compositionally biased region" description="Low complexity" evidence="7">
    <location>
        <begin position="76"/>
        <end position="89"/>
    </location>
</feature>
<reference evidence="9" key="1">
    <citation type="submission" date="2023-03" db="EMBL/GenBank/DDBJ databases">
        <authorList>
            <person name="Julca I."/>
        </authorList>
    </citation>
    <scope>NUCLEOTIDE SEQUENCE</scope>
</reference>
<proteinExistence type="inferred from homology"/>
<dbReference type="GO" id="GO:0008270">
    <property type="term" value="F:zinc ion binding"/>
    <property type="evidence" value="ECO:0007669"/>
    <property type="project" value="UniProtKB-KW"/>
</dbReference>
<gene>
    <name evidence="9" type="ORF">OLC1_LOCUS17303</name>
</gene>
<dbReference type="Pfam" id="PF04570">
    <property type="entry name" value="zf-FLZ"/>
    <property type="match status" value="1"/>
</dbReference>